<dbReference type="Proteomes" id="UP000187209">
    <property type="component" value="Unassembled WGS sequence"/>
</dbReference>
<accession>A0A1R2AYB5</accession>
<evidence type="ECO:0000256" key="8">
    <source>
        <dbReference type="PIRSR" id="PIRSR630616-2"/>
    </source>
</evidence>
<keyword evidence="14" id="KW-1185">Reference proteome</keyword>
<feature type="binding site" evidence="8">
    <location>
        <position position="153"/>
    </location>
    <ligand>
        <name>ATP</name>
        <dbReference type="ChEBI" id="CHEBI:30616"/>
    </ligand>
</feature>
<feature type="binding site" evidence="8">
    <location>
        <position position="267"/>
    </location>
    <ligand>
        <name>ATP</name>
        <dbReference type="ChEBI" id="CHEBI:30616"/>
    </ligand>
</feature>
<organism evidence="13 14">
    <name type="scientific">Stentor coeruleus</name>
    <dbReference type="NCBI Taxonomy" id="5963"/>
    <lineage>
        <taxon>Eukaryota</taxon>
        <taxon>Sar</taxon>
        <taxon>Alveolata</taxon>
        <taxon>Ciliophora</taxon>
        <taxon>Postciliodesmatophora</taxon>
        <taxon>Heterotrichea</taxon>
        <taxon>Heterotrichida</taxon>
        <taxon>Stentoridae</taxon>
        <taxon>Stentor</taxon>
    </lineage>
</organism>
<gene>
    <name evidence="13" type="ORF">SteCoe_32771</name>
</gene>
<name>A0A1R2AYB5_9CILI</name>
<evidence type="ECO:0000256" key="3">
    <source>
        <dbReference type="ARBA" id="ARBA00022679"/>
    </source>
</evidence>
<proteinExistence type="inferred from homology"/>
<protein>
    <recommendedName>
        <fullName evidence="12">Protein kinase domain-containing protein</fullName>
    </recommendedName>
</protein>
<keyword evidence="4 8" id="KW-0547">Nucleotide-binding</keyword>
<evidence type="ECO:0000256" key="9">
    <source>
        <dbReference type="PIRSR" id="PIRSR630616-3"/>
    </source>
</evidence>
<reference evidence="13 14" key="1">
    <citation type="submission" date="2016-11" db="EMBL/GenBank/DDBJ databases">
        <title>The macronuclear genome of Stentor coeruleus: a giant cell with tiny introns.</title>
        <authorList>
            <person name="Slabodnick M."/>
            <person name="Ruby J.G."/>
            <person name="Reiff S.B."/>
            <person name="Swart E.C."/>
            <person name="Gosai S."/>
            <person name="Prabakaran S."/>
            <person name="Witkowska E."/>
            <person name="Larue G.E."/>
            <person name="Fisher S."/>
            <person name="Freeman R.M."/>
            <person name="Gunawardena J."/>
            <person name="Chu W."/>
            <person name="Stover N.A."/>
            <person name="Gregory B.D."/>
            <person name="Nowacki M."/>
            <person name="Derisi J."/>
            <person name="Roy S.W."/>
            <person name="Marshall W.F."/>
            <person name="Sood P."/>
        </authorList>
    </citation>
    <scope>NUCLEOTIDE SEQUENCE [LARGE SCALE GENOMIC DNA]</scope>
    <source>
        <strain evidence="13">WM001</strain>
    </source>
</reference>
<evidence type="ECO:0000259" key="12">
    <source>
        <dbReference type="PROSITE" id="PS50011"/>
    </source>
</evidence>
<keyword evidence="2 11" id="KW-0723">Serine/threonine-protein kinase</keyword>
<dbReference type="PANTHER" id="PTHR24350">
    <property type="entry name" value="SERINE/THREONINE-PROTEIN KINASE IAL-RELATED"/>
    <property type="match status" value="1"/>
</dbReference>
<evidence type="ECO:0000256" key="2">
    <source>
        <dbReference type="ARBA" id="ARBA00022527"/>
    </source>
</evidence>
<evidence type="ECO:0000313" key="14">
    <source>
        <dbReference type="Proteomes" id="UP000187209"/>
    </source>
</evidence>
<dbReference type="PROSITE" id="PS50011">
    <property type="entry name" value="PROTEIN_KINASE_DOM"/>
    <property type="match status" value="1"/>
</dbReference>
<evidence type="ECO:0000256" key="1">
    <source>
        <dbReference type="ARBA" id="ARBA00011245"/>
    </source>
</evidence>
<dbReference type="AlphaFoldDB" id="A0A1R2AYB5"/>
<comment type="caution">
    <text evidence="13">The sequence shown here is derived from an EMBL/GenBank/DDBJ whole genome shotgun (WGS) entry which is preliminary data.</text>
</comment>
<dbReference type="PROSITE" id="PS00108">
    <property type="entry name" value="PROTEIN_KINASE_ST"/>
    <property type="match status" value="1"/>
</dbReference>
<dbReference type="OrthoDB" id="339325at2759"/>
<dbReference type="PROSITE" id="PS00107">
    <property type="entry name" value="PROTEIN_KINASE_ATP"/>
    <property type="match status" value="1"/>
</dbReference>
<feature type="cross-link" description="Glycyl lysine isopeptide (Lys-Gly) (interchain with G-Cter in SUMO2)" evidence="9">
    <location>
        <position position="249"/>
    </location>
</feature>
<dbReference type="InterPro" id="IPR008271">
    <property type="entry name" value="Ser/Thr_kinase_AS"/>
</dbReference>
<evidence type="ECO:0000256" key="11">
    <source>
        <dbReference type="RuleBase" id="RU000304"/>
    </source>
</evidence>
<dbReference type="InterPro" id="IPR017441">
    <property type="entry name" value="Protein_kinase_ATP_BS"/>
</dbReference>
<dbReference type="InterPro" id="IPR011009">
    <property type="entry name" value="Kinase-like_dom_sf"/>
</dbReference>
<sequence>MESIFWHIHETELWTPYVPGTLSKFPPALIVDNLTIQNSNEKTTLSVQLCGNFLVHWNSGSFPEKFINLELRVFEPFTEDCGNDKYYGFYIDSFIFYTKNSKMLDLWVKVLKKICILTHIEDDFVFIKTIGKGSTSIVYLAESVENQFQVSVKCIKKSKIKNSVNLTNLANEIKVLQKIKHENICKLYYAYEDLDSVFLVMEYLPCGDLLSLLSKRNKFSEEDCARFMGKLLMTLDYLHSQNIVHRDLKLENILITNPDNNNFKITDFGLAYTNNCSDNKKCGSPGYVAPEMLRDEEYNYKIDIFSAGVIFYILIYGKHPFQARNLDKILQKNVICKYKTSTSVSEIVSAIINLMMHPIPSIRPSASQLLEIDWFSQHLIYPNSLNVTTSTGSLTPRISYNTFKTII</sequence>
<feature type="domain" description="Protein kinase" evidence="12">
    <location>
        <begin position="124"/>
        <end position="375"/>
    </location>
</feature>
<comment type="similarity">
    <text evidence="11">Belongs to the protein kinase superfamily.</text>
</comment>
<dbReference type="Gene3D" id="1.10.510.10">
    <property type="entry name" value="Transferase(Phosphotransferase) domain 1"/>
    <property type="match status" value="1"/>
</dbReference>
<dbReference type="GO" id="GO:0005524">
    <property type="term" value="F:ATP binding"/>
    <property type="evidence" value="ECO:0007669"/>
    <property type="project" value="UniProtKB-UniRule"/>
</dbReference>
<evidence type="ECO:0000256" key="7">
    <source>
        <dbReference type="PIRSR" id="PIRSR630616-1"/>
    </source>
</evidence>
<dbReference type="FunFam" id="3.30.200.20:FF:000042">
    <property type="entry name" value="Aurora kinase A"/>
    <property type="match status" value="1"/>
</dbReference>
<dbReference type="GO" id="GO:0004674">
    <property type="term" value="F:protein serine/threonine kinase activity"/>
    <property type="evidence" value="ECO:0007669"/>
    <property type="project" value="UniProtKB-KW"/>
</dbReference>
<evidence type="ECO:0000256" key="5">
    <source>
        <dbReference type="ARBA" id="ARBA00022777"/>
    </source>
</evidence>
<feature type="active site" description="Proton acceptor" evidence="7">
    <location>
        <position position="247"/>
    </location>
</feature>
<dbReference type="SMART" id="SM00220">
    <property type="entry name" value="S_TKc"/>
    <property type="match status" value="1"/>
</dbReference>
<keyword evidence="6 8" id="KW-0067">ATP-binding</keyword>
<evidence type="ECO:0000256" key="10">
    <source>
        <dbReference type="PROSITE-ProRule" id="PRU10141"/>
    </source>
</evidence>
<feature type="binding site" evidence="8">
    <location>
        <begin position="251"/>
        <end position="252"/>
    </location>
    <ligand>
        <name>ATP</name>
        <dbReference type="ChEBI" id="CHEBI:30616"/>
    </ligand>
</feature>
<keyword evidence="3" id="KW-0808">Transferase</keyword>
<evidence type="ECO:0000256" key="6">
    <source>
        <dbReference type="ARBA" id="ARBA00022840"/>
    </source>
</evidence>
<feature type="binding site" evidence="10">
    <location>
        <position position="157"/>
    </location>
    <ligand>
        <name>ATP</name>
        <dbReference type="ChEBI" id="CHEBI:30616"/>
    </ligand>
</feature>
<keyword evidence="5" id="KW-0418">Kinase</keyword>
<evidence type="ECO:0000256" key="4">
    <source>
        <dbReference type="ARBA" id="ARBA00022741"/>
    </source>
</evidence>
<dbReference type="SUPFAM" id="SSF56112">
    <property type="entry name" value="Protein kinase-like (PK-like)"/>
    <property type="match status" value="1"/>
</dbReference>
<dbReference type="InterPro" id="IPR000719">
    <property type="entry name" value="Prot_kinase_dom"/>
</dbReference>
<dbReference type="InterPro" id="IPR030616">
    <property type="entry name" value="Aur-like"/>
</dbReference>
<comment type="subunit">
    <text evidence="1">Monomer.</text>
</comment>
<dbReference type="FunFam" id="1.10.510.10:FF:000571">
    <property type="entry name" value="Maternal embryonic leucine zipper kinase"/>
    <property type="match status" value="1"/>
</dbReference>
<dbReference type="Pfam" id="PF00069">
    <property type="entry name" value="Pkinase"/>
    <property type="match status" value="1"/>
</dbReference>
<evidence type="ECO:0000313" key="13">
    <source>
        <dbReference type="EMBL" id="OMJ69496.1"/>
    </source>
</evidence>
<dbReference type="EMBL" id="MPUH01001191">
    <property type="protein sequence ID" value="OMJ69496.1"/>
    <property type="molecule type" value="Genomic_DNA"/>
</dbReference>